<protein>
    <submittedName>
        <fullName evidence="2">Substrate-binding periplasmic protein</fullName>
    </submittedName>
</protein>
<dbReference type="RefSeq" id="WP_386091929.1">
    <property type="nucleotide sequence ID" value="NZ_JBHRXN010000031.1"/>
</dbReference>
<dbReference type="EMBL" id="JBHRXN010000031">
    <property type="protein sequence ID" value="MFC3532848.1"/>
    <property type="molecule type" value="Genomic_DNA"/>
</dbReference>
<keyword evidence="1" id="KW-0732">Signal</keyword>
<dbReference type="PANTHER" id="PTHR38834:SF3">
    <property type="entry name" value="SOLUTE-BINDING PROTEIN FAMILY 3_N-TERMINAL DOMAIN-CONTAINING PROTEIN"/>
    <property type="match status" value="1"/>
</dbReference>
<dbReference type="PANTHER" id="PTHR38834">
    <property type="entry name" value="PERIPLASMIC SUBSTRATE BINDING PROTEIN FAMILY 3"/>
    <property type="match status" value="1"/>
</dbReference>
<organism evidence="2 3">
    <name type="scientific">Vogesella facilis</name>
    <dbReference type="NCBI Taxonomy" id="1655232"/>
    <lineage>
        <taxon>Bacteria</taxon>
        <taxon>Pseudomonadati</taxon>
        <taxon>Pseudomonadota</taxon>
        <taxon>Betaproteobacteria</taxon>
        <taxon>Neisseriales</taxon>
        <taxon>Chromobacteriaceae</taxon>
        <taxon>Vogesella</taxon>
    </lineage>
</organism>
<feature type="signal peptide" evidence="1">
    <location>
        <begin position="1"/>
        <end position="18"/>
    </location>
</feature>
<dbReference type="Gene3D" id="3.40.190.10">
    <property type="entry name" value="Periplasmic binding protein-like II"/>
    <property type="match status" value="2"/>
</dbReference>
<gene>
    <name evidence="2" type="ORF">ACFOLG_11720</name>
</gene>
<keyword evidence="3" id="KW-1185">Reference proteome</keyword>
<comment type="caution">
    <text evidence="2">The sequence shown here is derived from an EMBL/GenBank/DDBJ whole genome shotgun (WGS) entry which is preliminary data.</text>
</comment>
<feature type="chain" id="PRO_5045337324" evidence="1">
    <location>
        <begin position="19"/>
        <end position="246"/>
    </location>
</feature>
<accession>A0ABV7RIX5</accession>
<evidence type="ECO:0000256" key="1">
    <source>
        <dbReference type="SAM" id="SignalP"/>
    </source>
</evidence>
<dbReference type="SUPFAM" id="SSF53850">
    <property type="entry name" value="Periplasmic binding protein-like II"/>
    <property type="match status" value="1"/>
</dbReference>
<name>A0ABV7RIX5_9NEIS</name>
<evidence type="ECO:0000313" key="2">
    <source>
        <dbReference type="EMBL" id="MFC3532848.1"/>
    </source>
</evidence>
<sequence>MRPLILLGCLLSPLLASAAPLLTVTEDWPPYNTLHDPQQADGAYARVVRSALQRSGLPSSIQVYPWARSLAQTSLRPDTLVFALARTEERETQFVWIARLGEVAVYLWHRPGLPQHSLQQARDCCSICVVRQDASEQSMRAVGFAPPRLTVVDSHADCLRLVRNGSIDYLAQSAPPLQMLLRQQGQTRNSLRRGPLLQRYSVYLAASRGTRPRVVQVLQRTLQAMQARGESRKIITATLQQAGIQP</sequence>
<proteinExistence type="predicted"/>
<dbReference type="Proteomes" id="UP001595741">
    <property type="component" value="Unassembled WGS sequence"/>
</dbReference>
<evidence type="ECO:0000313" key="3">
    <source>
        <dbReference type="Proteomes" id="UP001595741"/>
    </source>
</evidence>
<reference evidence="3" key="1">
    <citation type="journal article" date="2019" name="Int. J. Syst. Evol. Microbiol.">
        <title>The Global Catalogue of Microorganisms (GCM) 10K type strain sequencing project: providing services to taxonomists for standard genome sequencing and annotation.</title>
        <authorList>
            <consortium name="The Broad Institute Genomics Platform"/>
            <consortium name="The Broad Institute Genome Sequencing Center for Infectious Disease"/>
            <person name="Wu L."/>
            <person name="Ma J."/>
        </authorList>
    </citation>
    <scope>NUCLEOTIDE SEQUENCE [LARGE SCALE GENOMIC DNA]</scope>
    <source>
        <strain evidence="3">KCTC 42742</strain>
    </source>
</reference>